<keyword evidence="2" id="KW-1185">Reference proteome</keyword>
<dbReference type="Proteomes" id="UP000005239">
    <property type="component" value="Unassembled WGS sequence"/>
</dbReference>
<protein>
    <submittedName>
        <fullName evidence="1">G protein-coupled receptor</fullName>
    </submittedName>
</protein>
<reference evidence="2" key="1">
    <citation type="journal article" date="2008" name="Nat. Genet.">
        <title>The Pristionchus pacificus genome provides a unique perspective on nematode lifestyle and parasitism.</title>
        <authorList>
            <person name="Dieterich C."/>
            <person name="Clifton S.W."/>
            <person name="Schuster L.N."/>
            <person name="Chinwalla A."/>
            <person name="Delehaunty K."/>
            <person name="Dinkelacker I."/>
            <person name="Fulton L."/>
            <person name="Fulton R."/>
            <person name="Godfrey J."/>
            <person name="Minx P."/>
            <person name="Mitreva M."/>
            <person name="Roeseler W."/>
            <person name="Tian H."/>
            <person name="Witte H."/>
            <person name="Yang S.P."/>
            <person name="Wilson R.K."/>
            <person name="Sommer R.J."/>
        </authorList>
    </citation>
    <scope>NUCLEOTIDE SEQUENCE [LARGE SCALE GENOMIC DNA]</scope>
    <source>
        <strain evidence="2">PS312</strain>
    </source>
</reference>
<gene>
    <name evidence="1" type="primary">WBGene00096624</name>
</gene>
<accession>A0A8R1Y8J0</accession>
<organism evidence="1 2">
    <name type="scientific">Pristionchus pacificus</name>
    <name type="common">Parasitic nematode worm</name>
    <dbReference type="NCBI Taxonomy" id="54126"/>
    <lineage>
        <taxon>Eukaryota</taxon>
        <taxon>Metazoa</taxon>
        <taxon>Ecdysozoa</taxon>
        <taxon>Nematoda</taxon>
        <taxon>Chromadorea</taxon>
        <taxon>Rhabditida</taxon>
        <taxon>Rhabditina</taxon>
        <taxon>Diplogasteromorpha</taxon>
        <taxon>Diplogasteroidea</taxon>
        <taxon>Neodiplogasteridae</taxon>
        <taxon>Pristionchus</taxon>
    </lineage>
</organism>
<evidence type="ECO:0000313" key="2">
    <source>
        <dbReference type="Proteomes" id="UP000005239"/>
    </source>
</evidence>
<dbReference type="PANTHER" id="PTHR23021:SF11">
    <property type="entry name" value="SERPENTINE RECEPTOR, CLASS T"/>
    <property type="match status" value="1"/>
</dbReference>
<sequence length="290" mass="31635">MVGAQYEFMPTMLQGPAYNCSAVMPVGQRWADLHGVKQPVFGWYSLIFGIITEILYIPCMIGLGKDLRSSCIKIMFWLALLDMVAIMANCVLFGGAVFCSDPVMTAGVGIAGYGMWCMASACCLVIFNSSLQSMFFSPFIPGHDTEEYVNVPHAVHNMVVASCSCLLYMALCIVLVIKSKSMSSDATKSRVISNTPVFVQAMLICCVNLVAALVYVYMNFLPAPPPVIIAGQVAWQLSHGSPPFIYFALNKSIRHFALRSVGLGRLLVKKRIHNISTTQGSPVTFTNSTL</sequence>
<dbReference type="InterPro" id="IPR019425">
    <property type="entry name" value="7TM_GPCR_serpentine_rcpt_Srt"/>
</dbReference>
<name>A0A2A6C5C9_PRIPA</name>
<dbReference type="EnsemblMetazoa" id="PPA07070.1">
    <property type="protein sequence ID" value="PPA07070.1"/>
    <property type="gene ID" value="WBGene00096624"/>
</dbReference>
<dbReference type="SUPFAM" id="SSF81321">
    <property type="entry name" value="Family A G protein-coupled receptor-like"/>
    <property type="match status" value="1"/>
</dbReference>
<proteinExistence type="predicted"/>
<dbReference type="AlphaFoldDB" id="A0A2A6C5C9"/>
<dbReference type="Pfam" id="PF10321">
    <property type="entry name" value="7TM_GPCR_Srt"/>
    <property type="match status" value="1"/>
</dbReference>
<dbReference type="OrthoDB" id="5875846at2759"/>
<dbReference type="PANTHER" id="PTHR23021">
    <property type="entry name" value="SERPENTINE RECEPTOR, CLASS T"/>
    <property type="match status" value="1"/>
</dbReference>
<accession>A0A2A6C5C9</accession>
<evidence type="ECO:0000313" key="1">
    <source>
        <dbReference type="EnsemblMetazoa" id="PPA07070.1"/>
    </source>
</evidence>
<reference evidence="1" key="2">
    <citation type="submission" date="2022-06" db="UniProtKB">
        <authorList>
            <consortium name="EnsemblMetazoa"/>
        </authorList>
    </citation>
    <scope>IDENTIFICATION</scope>
    <source>
        <strain evidence="1">PS312</strain>
    </source>
</reference>